<dbReference type="GO" id="GO:0016747">
    <property type="term" value="F:acyltransferase activity, transferring groups other than amino-acyl groups"/>
    <property type="evidence" value="ECO:0007669"/>
    <property type="project" value="InterPro"/>
</dbReference>
<evidence type="ECO:0000313" key="2">
    <source>
        <dbReference type="EMBL" id="MBU9735839.1"/>
    </source>
</evidence>
<accession>A0A949JWC3</accession>
<comment type="caution">
    <text evidence="2">The sequence shown here is derived from an EMBL/GenBank/DDBJ whole genome shotgun (WGS) entry which is preliminary data.</text>
</comment>
<dbReference type="PROSITE" id="PS51186">
    <property type="entry name" value="GNAT"/>
    <property type="match status" value="1"/>
</dbReference>
<reference evidence="2" key="1">
    <citation type="submission" date="2021-06" db="EMBL/GenBank/DDBJ databases">
        <title>Description of novel taxa of the family Lachnospiraceae.</title>
        <authorList>
            <person name="Chaplin A.V."/>
            <person name="Sokolova S.R."/>
            <person name="Pikina A.P."/>
            <person name="Korzhanova M."/>
            <person name="Belova V."/>
            <person name="Korostin D."/>
            <person name="Efimov B.A."/>
        </authorList>
    </citation>
    <scope>NUCLEOTIDE SEQUENCE</scope>
    <source>
        <strain evidence="2">ASD5720</strain>
    </source>
</reference>
<proteinExistence type="predicted"/>
<keyword evidence="3" id="KW-1185">Reference proteome</keyword>
<name>A0A949JWC3_9FIRM</name>
<dbReference type="Proteomes" id="UP000712157">
    <property type="component" value="Unassembled WGS sequence"/>
</dbReference>
<evidence type="ECO:0000313" key="3">
    <source>
        <dbReference type="Proteomes" id="UP000712157"/>
    </source>
</evidence>
<dbReference type="SUPFAM" id="SSF55729">
    <property type="entry name" value="Acyl-CoA N-acyltransferases (Nat)"/>
    <property type="match status" value="1"/>
</dbReference>
<dbReference type="Gene3D" id="3.40.630.30">
    <property type="match status" value="1"/>
</dbReference>
<dbReference type="AlphaFoldDB" id="A0A949JWC3"/>
<dbReference type="EMBL" id="JAHQCW010000005">
    <property type="protein sequence ID" value="MBU9735839.1"/>
    <property type="molecule type" value="Genomic_DNA"/>
</dbReference>
<protein>
    <submittedName>
        <fullName evidence="2">GNAT family N-acetyltransferase</fullName>
    </submittedName>
</protein>
<organism evidence="2 3">
    <name type="scientific">Diplocloster agilis</name>
    <dbReference type="NCBI Taxonomy" id="2850323"/>
    <lineage>
        <taxon>Bacteria</taxon>
        <taxon>Bacillati</taxon>
        <taxon>Bacillota</taxon>
        <taxon>Clostridia</taxon>
        <taxon>Lachnospirales</taxon>
        <taxon>Lachnospiraceae</taxon>
        <taxon>Diplocloster</taxon>
    </lineage>
</organism>
<evidence type="ECO:0000259" key="1">
    <source>
        <dbReference type="PROSITE" id="PS51186"/>
    </source>
</evidence>
<sequence length="159" mass="18258">MEIRKATINDLNTILQLFREARAFMAESGNPDQWGTAYPPKDLLINDIKEGNSYVCEKDGEIVGTFYFKKGEEPTYRKIYEGGWINELPYGIIHRITSKQGTKGVATFCIGWCYDQCGSIRIDTHRQNIPMQRTLKKNGFTRCGVIYLEDGSERIAYQK</sequence>
<gene>
    <name evidence="2" type="ORF">KTH89_04770</name>
</gene>
<feature type="domain" description="N-acetyltransferase" evidence="1">
    <location>
        <begin position="1"/>
        <end position="159"/>
    </location>
</feature>
<dbReference type="InterPro" id="IPR016181">
    <property type="entry name" value="Acyl_CoA_acyltransferase"/>
</dbReference>
<dbReference type="RefSeq" id="WP_238720876.1">
    <property type="nucleotide sequence ID" value="NZ_JAHQCW010000005.1"/>
</dbReference>
<dbReference type="InterPro" id="IPR000182">
    <property type="entry name" value="GNAT_dom"/>
</dbReference>